<dbReference type="AlphaFoldDB" id="A0A518V9A7"/>
<accession>A0A518V9A7</accession>
<dbReference type="EMBL" id="CP033464">
    <property type="protein sequence ID" value="QDX93580.1"/>
    <property type="molecule type" value="Genomic_DNA"/>
</dbReference>
<gene>
    <name evidence="1" type="ORF">EEL30_15520</name>
</gene>
<proteinExistence type="predicted"/>
<dbReference type="OrthoDB" id="9964005at2"/>
<organism evidence="1 2">
    <name type="scientific">Brevibacillus laterosporus</name>
    <name type="common">Bacillus laterosporus</name>
    <dbReference type="NCBI Taxonomy" id="1465"/>
    <lineage>
        <taxon>Bacteria</taxon>
        <taxon>Bacillati</taxon>
        <taxon>Bacillota</taxon>
        <taxon>Bacilli</taxon>
        <taxon>Bacillales</taxon>
        <taxon>Paenibacillaceae</taxon>
        <taxon>Brevibacillus</taxon>
    </lineage>
</organism>
<reference evidence="1 2" key="1">
    <citation type="submission" date="2018-11" db="EMBL/GenBank/DDBJ databases">
        <title>Phylogenetic determinants of toxin gene distribution in genomes of Brevibacillus laterosporus.</title>
        <authorList>
            <person name="Glare T.R."/>
            <person name="Durrant A."/>
            <person name="Berry C."/>
            <person name="Palma L."/>
            <person name="Ormskirk M."/>
            <person name="Cox M.O."/>
        </authorList>
    </citation>
    <scope>NUCLEOTIDE SEQUENCE [LARGE SCALE GENOMIC DNA]</scope>
    <source>
        <strain evidence="1 2">1821L</strain>
    </source>
</reference>
<name>A0A518V9A7_BRELA</name>
<keyword evidence="2" id="KW-1185">Reference proteome</keyword>
<evidence type="ECO:0000313" key="1">
    <source>
        <dbReference type="EMBL" id="QDX93580.1"/>
    </source>
</evidence>
<dbReference type="Proteomes" id="UP000319432">
    <property type="component" value="Chromosome"/>
</dbReference>
<protein>
    <submittedName>
        <fullName evidence="1">Uncharacterized protein</fullName>
    </submittedName>
</protein>
<evidence type="ECO:0000313" key="2">
    <source>
        <dbReference type="Proteomes" id="UP000319432"/>
    </source>
</evidence>
<sequence length="85" mass="9794">MAQTIKFSELRLGQFIAHGDDVITQKKALERHNEGTTEPMYTVTQEFIDSILHQIYDDYVKGIDKEKYTAPNDGMLIVFDEVVSR</sequence>